<comment type="similarity">
    <text evidence="1 3">Belongs to the type-B carboxylesterase/lipase family.</text>
</comment>
<dbReference type="EC" id="3.1.1.-" evidence="3"/>
<proteinExistence type="inferred from homology"/>
<evidence type="ECO:0000313" key="6">
    <source>
        <dbReference type="Proteomes" id="UP000678393"/>
    </source>
</evidence>
<evidence type="ECO:0000259" key="4">
    <source>
        <dbReference type="Pfam" id="PF00135"/>
    </source>
</evidence>
<dbReference type="EMBL" id="CAJHNH020008495">
    <property type="protein sequence ID" value="CAG5136139.1"/>
    <property type="molecule type" value="Genomic_DNA"/>
</dbReference>
<comment type="caution">
    <text evidence="5">The sequence shown here is derived from an EMBL/GenBank/DDBJ whole genome shotgun (WGS) entry which is preliminary data.</text>
</comment>
<dbReference type="PROSITE" id="PS00941">
    <property type="entry name" value="CARBOXYLESTERASE_B_2"/>
    <property type="match status" value="1"/>
</dbReference>
<evidence type="ECO:0000256" key="3">
    <source>
        <dbReference type="RuleBase" id="RU361235"/>
    </source>
</evidence>
<organism evidence="5 6">
    <name type="scientific">Candidula unifasciata</name>
    <dbReference type="NCBI Taxonomy" id="100452"/>
    <lineage>
        <taxon>Eukaryota</taxon>
        <taxon>Metazoa</taxon>
        <taxon>Spiralia</taxon>
        <taxon>Lophotrochozoa</taxon>
        <taxon>Mollusca</taxon>
        <taxon>Gastropoda</taxon>
        <taxon>Heterobranchia</taxon>
        <taxon>Euthyneura</taxon>
        <taxon>Panpulmonata</taxon>
        <taxon>Eupulmonata</taxon>
        <taxon>Stylommatophora</taxon>
        <taxon>Helicina</taxon>
        <taxon>Helicoidea</taxon>
        <taxon>Geomitridae</taxon>
        <taxon>Candidula</taxon>
    </lineage>
</organism>
<accession>A0A8S4A368</accession>
<dbReference type="InterPro" id="IPR019819">
    <property type="entry name" value="Carboxylesterase_B_CS"/>
</dbReference>
<evidence type="ECO:0000313" key="5">
    <source>
        <dbReference type="EMBL" id="CAG5136139.1"/>
    </source>
</evidence>
<dbReference type="InterPro" id="IPR029058">
    <property type="entry name" value="AB_hydrolase_fold"/>
</dbReference>
<feature type="domain" description="Carboxylesterase type B" evidence="4">
    <location>
        <begin position="35"/>
        <end position="541"/>
    </location>
</feature>
<reference evidence="5" key="1">
    <citation type="submission" date="2021-04" db="EMBL/GenBank/DDBJ databases">
        <authorList>
            <consortium name="Molecular Ecology Group"/>
        </authorList>
    </citation>
    <scope>NUCLEOTIDE SEQUENCE</scope>
</reference>
<name>A0A8S4A368_9EUPU</name>
<dbReference type="Proteomes" id="UP000678393">
    <property type="component" value="Unassembled WGS sequence"/>
</dbReference>
<dbReference type="InterPro" id="IPR002018">
    <property type="entry name" value="CarbesteraseB"/>
</dbReference>
<dbReference type="AlphaFoldDB" id="A0A8S4A368"/>
<keyword evidence="2 3" id="KW-0378">Hydrolase</keyword>
<dbReference type="InterPro" id="IPR019826">
    <property type="entry name" value="Carboxylesterase_B_AS"/>
</dbReference>
<dbReference type="Gene3D" id="3.40.50.1820">
    <property type="entry name" value="alpha/beta hydrolase"/>
    <property type="match status" value="1"/>
</dbReference>
<dbReference type="InterPro" id="IPR050309">
    <property type="entry name" value="Type-B_Carboxylest/Lipase"/>
</dbReference>
<feature type="chain" id="PRO_5035958741" description="Carboxylic ester hydrolase" evidence="3">
    <location>
        <begin position="18"/>
        <end position="565"/>
    </location>
</feature>
<dbReference type="SUPFAM" id="SSF53474">
    <property type="entry name" value="alpha/beta-Hydrolases"/>
    <property type="match status" value="1"/>
</dbReference>
<gene>
    <name evidence="5" type="ORF">CUNI_LOCUS21697</name>
</gene>
<dbReference type="Pfam" id="PF00135">
    <property type="entry name" value="COesterase"/>
    <property type="match status" value="1"/>
</dbReference>
<dbReference type="PANTHER" id="PTHR11559">
    <property type="entry name" value="CARBOXYLESTERASE"/>
    <property type="match status" value="1"/>
</dbReference>
<evidence type="ECO:0000256" key="2">
    <source>
        <dbReference type="ARBA" id="ARBA00022801"/>
    </source>
</evidence>
<protein>
    <recommendedName>
        <fullName evidence="3">Carboxylic ester hydrolase</fullName>
        <ecNumber evidence="3">3.1.1.-</ecNumber>
    </recommendedName>
</protein>
<sequence>MLKRVLCYTLLLGLAVSSNEDVTQPAVSSNEDVTQPVVAAPAGRFRGSILTSLSGNKYAAYKGIPYALPPTGERRFALPEAYPQNEEDVYDASEFGPICFQHVDEVSYGQEDCLFLNVYTPLIDEDVTDAEQKKVLVFIHGGGFVSGASNVFIPGDLVTQGDVLVVTLNYRLGWLGFLRGDPDILPGNQAFHDQILALRWVKANIAAFGGDPDDVTLSGESAGAISVSILSLSPLASHLFSRAILMSGTGFSFPAPPQESRDLLEIVQKVVGCDCVNNTLSCIQRRPAEKFEMIFSYALASKLPSSGDAFLPNPIPVLVNDVKYLDTVGFFNRDYLVSITKHDGYVRINSQFGKLNITSLESSITGISELVQLPEHVGKSLLLEYLKLYEDLEKAVIALNTDYFYLQRSHYFLNVFGKRPNQVAQSVQTNIYFMSFDPAPKFFPKQYAVHAVDLVYLFDIVPKQFLEGAYYLKMEGDLSEDDKVFKSAFIDLVATFLKTGNPNGYLKKEKSVIWPPYDDANKNYLSFSLDPSVRQNLYGERRIIWDQLLPQWKKEYESLQSKQDL</sequence>
<dbReference type="GO" id="GO:0016787">
    <property type="term" value="F:hydrolase activity"/>
    <property type="evidence" value="ECO:0007669"/>
    <property type="project" value="UniProtKB-KW"/>
</dbReference>
<dbReference type="OrthoDB" id="408631at2759"/>
<keyword evidence="3" id="KW-0732">Signal</keyword>
<evidence type="ECO:0000256" key="1">
    <source>
        <dbReference type="ARBA" id="ARBA00005964"/>
    </source>
</evidence>
<keyword evidence="6" id="KW-1185">Reference proteome</keyword>
<dbReference type="PROSITE" id="PS00122">
    <property type="entry name" value="CARBOXYLESTERASE_B_1"/>
    <property type="match status" value="1"/>
</dbReference>
<feature type="signal peptide" evidence="3">
    <location>
        <begin position="1"/>
        <end position="17"/>
    </location>
</feature>